<protein>
    <submittedName>
        <fullName evidence="1">Herc6 protein</fullName>
    </submittedName>
</protein>
<comment type="caution">
    <text evidence="1">The sequence shown here is derived from an EMBL/GenBank/DDBJ whole genome shotgun (WGS) entry which is preliminary data.</text>
</comment>
<dbReference type="Pfam" id="PF13540">
    <property type="entry name" value="RCC1_2"/>
    <property type="match status" value="1"/>
</dbReference>
<dbReference type="EMBL" id="CAJNJA010073927">
    <property type="protein sequence ID" value="CAE7911212.1"/>
    <property type="molecule type" value="Genomic_DNA"/>
</dbReference>
<dbReference type="InterPro" id="IPR009091">
    <property type="entry name" value="RCC1/BLIP-II"/>
</dbReference>
<reference evidence="1" key="1">
    <citation type="submission" date="2021-02" db="EMBL/GenBank/DDBJ databases">
        <authorList>
            <person name="Dougan E. K."/>
            <person name="Rhodes N."/>
            <person name="Thang M."/>
            <person name="Chan C."/>
        </authorList>
    </citation>
    <scope>NUCLEOTIDE SEQUENCE</scope>
</reference>
<organism evidence="1 2">
    <name type="scientific">Symbiodinium necroappetens</name>
    <dbReference type="NCBI Taxonomy" id="1628268"/>
    <lineage>
        <taxon>Eukaryota</taxon>
        <taxon>Sar</taxon>
        <taxon>Alveolata</taxon>
        <taxon>Dinophyceae</taxon>
        <taxon>Suessiales</taxon>
        <taxon>Symbiodiniaceae</taxon>
        <taxon>Symbiodinium</taxon>
    </lineage>
</organism>
<dbReference type="SUPFAM" id="SSF50985">
    <property type="entry name" value="RCC1/BLIP-II"/>
    <property type="match status" value="1"/>
</dbReference>
<dbReference type="Gene3D" id="2.130.10.30">
    <property type="entry name" value="Regulator of chromosome condensation 1/beta-lactamase-inhibitor protein II"/>
    <property type="match status" value="1"/>
</dbReference>
<proteinExistence type="predicted"/>
<evidence type="ECO:0000313" key="2">
    <source>
        <dbReference type="Proteomes" id="UP000601435"/>
    </source>
</evidence>
<evidence type="ECO:0000313" key="1">
    <source>
        <dbReference type="EMBL" id="CAE7911212.1"/>
    </source>
</evidence>
<dbReference type="AlphaFoldDB" id="A0A813BMX9"/>
<dbReference type="Proteomes" id="UP000601435">
    <property type="component" value="Unassembled WGS sequence"/>
</dbReference>
<accession>A0A813BMX9</accession>
<name>A0A813BMX9_9DINO</name>
<feature type="non-terminal residue" evidence="1">
    <location>
        <position position="161"/>
    </location>
</feature>
<keyword evidence="2" id="KW-1185">Reference proteome</keyword>
<gene>
    <name evidence="1" type="primary">Herc6</name>
    <name evidence="1" type="ORF">SNEC2469_LOCUS31034</name>
</gene>
<sequence>MNFLTIIKAGLALAIFSWLPTLALQAFLTVRPGSWCVQALVQSRFARPRLQLQGSSQHMHRWTGTSALSKRVVRKNGLLGCSALSFEPRCELSADLGPVLAVSAGSGHTCAVRSDGQLVCFGLNSAGQCDVPADLGPVLAVSAGFASTCVARADGQLVCFG</sequence>